<organism evidence="3 4">
    <name type="scientific">Leersia perrieri</name>
    <dbReference type="NCBI Taxonomy" id="77586"/>
    <lineage>
        <taxon>Eukaryota</taxon>
        <taxon>Viridiplantae</taxon>
        <taxon>Streptophyta</taxon>
        <taxon>Embryophyta</taxon>
        <taxon>Tracheophyta</taxon>
        <taxon>Spermatophyta</taxon>
        <taxon>Magnoliopsida</taxon>
        <taxon>Liliopsida</taxon>
        <taxon>Poales</taxon>
        <taxon>Poaceae</taxon>
        <taxon>BOP clade</taxon>
        <taxon>Oryzoideae</taxon>
        <taxon>Oryzeae</taxon>
        <taxon>Oryzinae</taxon>
        <taxon>Leersia</taxon>
    </lineage>
</organism>
<evidence type="ECO:0000256" key="2">
    <source>
        <dbReference type="SAM" id="SignalP"/>
    </source>
</evidence>
<reference evidence="3 4" key="1">
    <citation type="submission" date="2012-08" db="EMBL/GenBank/DDBJ databases">
        <title>Oryza genome evolution.</title>
        <authorList>
            <person name="Wing R.A."/>
        </authorList>
    </citation>
    <scope>NUCLEOTIDE SEQUENCE</scope>
</reference>
<reference evidence="4" key="2">
    <citation type="submission" date="2013-12" db="EMBL/GenBank/DDBJ databases">
        <authorList>
            <person name="Yu Y."/>
            <person name="Lee S."/>
            <person name="de Baynast K."/>
            <person name="Wissotski M."/>
            <person name="Liu L."/>
            <person name="Talag J."/>
            <person name="Goicoechea J."/>
            <person name="Angelova A."/>
            <person name="Jetty R."/>
            <person name="Kudrna D."/>
            <person name="Golser W."/>
            <person name="Rivera L."/>
            <person name="Zhang J."/>
            <person name="Wing R."/>
        </authorList>
    </citation>
    <scope>NUCLEOTIDE SEQUENCE</scope>
</reference>
<protein>
    <submittedName>
        <fullName evidence="3">Uncharacterized protein</fullName>
    </submittedName>
</protein>
<evidence type="ECO:0000313" key="3">
    <source>
        <dbReference type="EnsemblPlants" id="LPERR12G13590.1"/>
    </source>
</evidence>
<feature type="signal peptide" evidence="2">
    <location>
        <begin position="1"/>
        <end position="28"/>
    </location>
</feature>
<keyword evidence="4" id="KW-1185">Reference proteome</keyword>
<accession>A0A0D9Y0L2</accession>
<feature type="compositionally biased region" description="Low complexity" evidence="1">
    <location>
        <begin position="176"/>
        <end position="187"/>
    </location>
</feature>
<feature type="region of interest" description="Disordered" evidence="1">
    <location>
        <begin position="167"/>
        <end position="187"/>
    </location>
</feature>
<dbReference type="AlphaFoldDB" id="A0A0D9Y0L2"/>
<sequence length="187" mass="19927">MSSAPRANGGGGGWLHAAWLALTGGVNPAQLFMAEEEVAGGDGSGGGSHYELVRTEDSDDGGEETRWGSGSEPASEADLFIPSRKEDLKTTTNSPESVLARGELRVRKPEFWRWSAAKKIIIAAGNSDGDGESESTAAAAPLIVTRRRGENRINDAEMKEEEDHPFCFGRHGRMESSSSSFLLLSSS</sequence>
<reference evidence="3" key="3">
    <citation type="submission" date="2015-04" db="UniProtKB">
        <authorList>
            <consortium name="EnsemblPlants"/>
        </authorList>
    </citation>
    <scope>IDENTIFICATION</scope>
</reference>
<evidence type="ECO:0000256" key="1">
    <source>
        <dbReference type="SAM" id="MobiDB-lite"/>
    </source>
</evidence>
<dbReference type="HOGENOM" id="CLU_1498516_0_0_1"/>
<keyword evidence="2" id="KW-0732">Signal</keyword>
<dbReference type="Proteomes" id="UP000032180">
    <property type="component" value="Chromosome 12"/>
</dbReference>
<evidence type="ECO:0000313" key="4">
    <source>
        <dbReference type="Proteomes" id="UP000032180"/>
    </source>
</evidence>
<proteinExistence type="predicted"/>
<dbReference type="Gramene" id="LPERR12G13590.1">
    <property type="protein sequence ID" value="LPERR12G13590.1"/>
    <property type="gene ID" value="LPERR12G13590"/>
</dbReference>
<feature type="region of interest" description="Disordered" evidence="1">
    <location>
        <begin position="38"/>
        <end position="96"/>
    </location>
</feature>
<dbReference type="EnsemblPlants" id="LPERR12G13590.1">
    <property type="protein sequence ID" value="LPERR12G13590.1"/>
    <property type="gene ID" value="LPERR12G13590"/>
</dbReference>
<feature type="chain" id="PRO_5002350660" evidence="2">
    <location>
        <begin position="29"/>
        <end position="187"/>
    </location>
</feature>
<name>A0A0D9Y0L2_9ORYZ</name>